<dbReference type="GO" id="GO:0004177">
    <property type="term" value="F:aminopeptidase activity"/>
    <property type="evidence" value="ECO:0007669"/>
    <property type="project" value="TreeGrafter"/>
</dbReference>
<evidence type="ECO:0000256" key="1">
    <source>
        <dbReference type="ARBA" id="ARBA00007068"/>
    </source>
</evidence>
<evidence type="ECO:0000313" key="3">
    <source>
        <dbReference type="Proteomes" id="UP000663505"/>
    </source>
</evidence>
<dbReference type="Gene3D" id="3.60.70.12">
    <property type="entry name" value="L-amino peptidase D-ALA esterase/amidase"/>
    <property type="match status" value="1"/>
</dbReference>
<dbReference type="SUPFAM" id="SSF56266">
    <property type="entry name" value="DmpA/ArgJ-like"/>
    <property type="match status" value="1"/>
</dbReference>
<evidence type="ECO:0000313" key="2">
    <source>
        <dbReference type="EMBL" id="QSO50060.1"/>
    </source>
</evidence>
<dbReference type="EMBL" id="CP071182">
    <property type="protein sequence ID" value="QSO50060.1"/>
    <property type="molecule type" value="Genomic_DNA"/>
</dbReference>
<gene>
    <name evidence="2" type="ORF">JZ786_22410</name>
</gene>
<accession>A0A9X7Z9S1</accession>
<dbReference type="CDD" id="cd02252">
    <property type="entry name" value="nylC_like"/>
    <property type="match status" value="1"/>
</dbReference>
<comment type="similarity">
    <text evidence="1">Belongs to the peptidase S58 family.</text>
</comment>
<reference evidence="2 3" key="1">
    <citation type="submission" date="2021-02" db="EMBL/GenBank/DDBJ databases">
        <title>Alicyclobacillus curvatus sp. nov. and Alicyclobacillus mengziensis sp. nov., two acidophilic bacteria isolated from acid mine drainage.</title>
        <authorList>
            <person name="Huang Y."/>
        </authorList>
    </citation>
    <scope>NUCLEOTIDE SEQUENCE [LARGE SCALE GENOMIC DNA]</scope>
    <source>
        <strain evidence="2 3">S30H14</strain>
    </source>
</reference>
<keyword evidence="3" id="KW-1185">Reference proteome</keyword>
<dbReference type="AlphaFoldDB" id="A0A9X7Z9S1"/>
<protein>
    <submittedName>
        <fullName evidence="2">P1 family peptidase</fullName>
    </submittedName>
</protein>
<name>A0A9X7Z9S1_9BACL</name>
<dbReference type="Pfam" id="PF03576">
    <property type="entry name" value="Peptidase_S58"/>
    <property type="match status" value="1"/>
</dbReference>
<dbReference type="PANTHER" id="PTHR36512:SF3">
    <property type="entry name" value="BLR5678 PROTEIN"/>
    <property type="match status" value="1"/>
</dbReference>
<dbReference type="Proteomes" id="UP000663505">
    <property type="component" value="Chromosome"/>
</dbReference>
<organism evidence="2 3">
    <name type="scientific">Alicyclobacillus mengziensis</name>
    <dbReference type="NCBI Taxonomy" id="2931921"/>
    <lineage>
        <taxon>Bacteria</taxon>
        <taxon>Bacillati</taxon>
        <taxon>Bacillota</taxon>
        <taxon>Bacilli</taxon>
        <taxon>Bacillales</taxon>
        <taxon>Alicyclobacillaceae</taxon>
        <taxon>Alicyclobacillus</taxon>
    </lineage>
</organism>
<proteinExistence type="inferred from homology"/>
<dbReference type="PANTHER" id="PTHR36512">
    <property type="entry name" value="D-AMINOPEPTIDASE"/>
    <property type="match status" value="1"/>
</dbReference>
<sequence length="331" mass="33119">MSGSIVDVPGVKVGHAHDFVGLTGCTVILTENGALAGVDVRGSAPGTRETDLLSPVNLVQQVHAICLSGGSAFGLDAASGVMTYLEERGFGLNVGIGVVPIVPAAVIFDLAIGDAKARPNAAMGYQACLNANSASVQEGNVGAGCGATVGKLAGHASAMKSGLGTASVRLSNGLVVGAIVAVNAVGNIRDPDTGEWVAGARGEDGGLLSPSQLREHTVEMGRGFSDGRDTVATNTTIAVVASNSILAKAQATKVAQMAHDGLARTIYPVHTMHDGDTVFALATGEMNANVDLVGVLSAEVLATAILRAVRTAKPAGGLPSASSAASRRFTS</sequence>
<dbReference type="InterPro" id="IPR016117">
    <property type="entry name" value="ArgJ-like_dom_sf"/>
</dbReference>
<dbReference type="InterPro" id="IPR005321">
    <property type="entry name" value="Peptidase_S58_DmpA"/>
</dbReference>
<dbReference type="KEGG" id="afx:JZ786_22410"/>